<dbReference type="SUPFAM" id="SSF54001">
    <property type="entry name" value="Cysteine proteinases"/>
    <property type="match status" value="1"/>
</dbReference>
<dbReference type="InterPro" id="IPR001300">
    <property type="entry name" value="Peptidase_C2_calpain_cat"/>
</dbReference>
<dbReference type="EMBL" id="JAFHLR010000031">
    <property type="protein sequence ID" value="KAG5471583.1"/>
    <property type="molecule type" value="Genomic_DNA"/>
</dbReference>
<dbReference type="InterPro" id="IPR036213">
    <property type="entry name" value="Calpain_III_sf"/>
</dbReference>
<evidence type="ECO:0000313" key="5">
    <source>
        <dbReference type="Proteomes" id="UP000674143"/>
    </source>
</evidence>
<keyword evidence="2" id="KW-0378">Hydrolase</keyword>
<feature type="active site" evidence="1 2">
    <location>
        <position position="228"/>
    </location>
</feature>
<gene>
    <name evidence="4" type="ORF">LSCM4_03131</name>
</gene>
<dbReference type="GO" id="GO:0004198">
    <property type="term" value="F:calcium-dependent cysteine-type endopeptidase activity"/>
    <property type="evidence" value="ECO:0007669"/>
    <property type="project" value="InterPro"/>
</dbReference>
<dbReference type="Gene3D" id="3.90.70.10">
    <property type="entry name" value="Cysteine proteinases"/>
    <property type="match status" value="1"/>
</dbReference>
<dbReference type="Proteomes" id="UP000674143">
    <property type="component" value="Chromosome 31"/>
</dbReference>
<keyword evidence="2" id="KW-0788">Thiol protease</keyword>
<dbReference type="InterPro" id="IPR036310">
    <property type="entry name" value="Smp-1-like_sf"/>
</dbReference>
<reference evidence="4 5" key="1">
    <citation type="submission" date="2021-02" db="EMBL/GenBank/DDBJ databases">
        <title>Leishmania (Mundinia) orientalis Genome sequencing and assembly.</title>
        <authorList>
            <person name="Almutairi H."/>
            <person name="Gatherer D."/>
        </authorList>
    </citation>
    <scope>NUCLEOTIDE SEQUENCE [LARGE SCALE GENOMIC DNA]</scope>
    <source>
        <strain evidence="4">LSCM4</strain>
    </source>
</reference>
<dbReference type="CDD" id="cd00044">
    <property type="entry name" value="CysPc"/>
    <property type="match status" value="1"/>
</dbReference>
<proteinExistence type="predicted"/>
<dbReference type="GO" id="GO:0006508">
    <property type="term" value="P:proteolysis"/>
    <property type="evidence" value="ECO:0007669"/>
    <property type="project" value="UniProtKB-KW"/>
</dbReference>
<dbReference type="PRINTS" id="PR00704">
    <property type="entry name" value="CALPAIN"/>
</dbReference>
<dbReference type="SMART" id="SM00230">
    <property type="entry name" value="CysPc"/>
    <property type="match status" value="1"/>
</dbReference>
<feature type="active site" evidence="1 2">
    <location>
        <position position="433"/>
    </location>
</feature>
<accession>A0A836H7M9</accession>
<comment type="caution">
    <text evidence="4">The sequence shown here is derived from an EMBL/GenBank/DDBJ whole genome shotgun (WGS) entry which is preliminary data.</text>
</comment>
<evidence type="ECO:0000313" key="4">
    <source>
        <dbReference type="EMBL" id="KAG5471583.1"/>
    </source>
</evidence>
<evidence type="ECO:0000259" key="3">
    <source>
        <dbReference type="PROSITE" id="PS50203"/>
    </source>
</evidence>
<organism evidence="4 5">
    <name type="scientific">Leishmania orientalis</name>
    <dbReference type="NCBI Taxonomy" id="2249476"/>
    <lineage>
        <taxon>Eukaryota</taxon>
        <taxon>Discoba</taxon>
        <taxon>Euglenozoa</taxon>
        <taxon>Kinetoplastea</taxon>
        <taxon>Metakinetoplastina</taxon>
        <taxon>Trypanosomatida</taxon>
        <taxon>Trypanosomatidae</taxon>
        <taxon>Leishmaniinae</taxon>
        <taxon>Leishmania</taxon>
    </lineage>
</organism>
<dbReference type="InterPro" id="IPR022684">
    <property type="entry name" value="Calpain_cysteine_protease"/>
</dbReference>
<protein>
    <recommendedName>
        <fullName evidence="3">Calpain catalytic domain-containing protein</fullName>
    </recommendedName>
</protein>
<dbReference type="GeneID" id="92359082"/>
<dbReference type="PANTHER" id="PTHR10183">
    <property type="entry name" value="CALPAIN"/>
    <property type="match status" value="1"/>
</dbReference>
<dbReference type="PROSITE" id="PS50203">
    <property type="entry name" value="CALPAIN_CAT"/>
    <property type="match status" value="1"/>
</dbReference>
<keyword evidence="5" id="KW-1185">Reference proteome</keyword>
<feature type="domain" description="Calpain catalytic" evidence="3">
    <location>
        <begin position="163"/>
        <end position="492"/>
    </location>
</feature>
<dbReference type="SUPFAM" id="SSF49758">
    <property type="entry name" value="Calpain large subunit, middle domain (domain III)"/>
    <property type="match status" value="1"/>
</dbReference>
<dbReference type="RefSeq" id="XP_067060700.1">
    <property type="nucleotide sequence ID" value="XM_067205148.1"/>
</dbReference>
<dbReference type="Gene3D" id="2.60.40.1180">
    <property type="entry name" value="Golgi alpha-mannosidase II"/>
    <property type="match status" value="1"/>
</dbReference>
<evidence type="ECO:0000256" key="1">
    <source>
        <dbReference type="PIRSR" id="PIRSR622684-1"/>
    </source>
</evidence>
<feature type="active site" evidence="1 2">
    <location>
        <position position="411"/>
    </location>
</feature>
<dbReference type="SMR" id="A0A836H7M9"/>
<dbReference type="PANTHER" id="PTHR10183:SF423">
    <property type="entry name" value="LEUCINE-RICH REPEAT PROTEIN (LRRP)"/>
    <property type="match status" value="1"/>
</dbReference>
<dbReference type="Pfam" id="PF09149">
    <property type="entry name" value="DUF1935"/>
    <property type="match status" value="1"/>
</dbReference>
<keyword evidence="2" id="KW-0645">Protease</keyword>
<dbReference type="InterPro" id="IPR038765">
    <property type="entry name" value="Papain-like_cys_pep_sf"/>
</dbReference>
<dbReference type="SUPFAM" id="SSF101601">
    <property type="entry name" value="Smp-1-like"/>
    <property type="match status" value="1"/>
</dbReference>
<name>A0A836H7M9_9TRYP</name>
<dbReference type="InterPro" id="IPR015232">
    <property type="entry name" value="DUF1935"/>
</dbReference>
<dbReference type="Pfam" id="PF00648">
    <property type="entry name" value="Peptidase_C2"/>
    <property type="match status" value="1"/>
</dbReference>
<dbReference type="AlphaFoldDB" id="A0A836H7M9"/>
<dbReference type="InterPro" id="IPR013780">
    <property type="entry name" value="Glyco_hydro_b"/>
</dbReference>
<dbReference type="KEGG" id="loi:92359082"/>
<evidence type="ECO:0000256" key="2">
    <source>
        <dbReference type="PROSITE-ProRule" id="PRU00239"/>
    </source>
</evidence>
<sequence length="695" mass="78901">MQRCGQERTCSFKYCGPAVKGDCYPLFEDGRCFRVEVGKDRWYLYNDSLDMEMHIVFTFSESTVVLREQHGRTKMTKTPAGGTQCSIVVYPLETLPYVTFAKKTQITYSAASLSRGLDSSYIEKMNRQARAKCLRETQRVAGVAGVSHSEEELLYRCRKSDIPFIDMIFPPSEASLRRPHDEQSVACMNSIVWKRPQDYLPPMVHKEIRLFRHDVGVDGIAKGHLGDCWLMCAIAVVAESKTMIRDIFRQSSNNSRHRKEERVGGYRLCISRNGWFHNFIVDSYLPTYNGGLYFAHSTQDPFELWVSLLEKAYAKMHGSYASIVGGDPLHALQDLTGFPAFSFTKTWRAAAQEEEVASQFFRDLRRYRTKGYLIAITTPGRNTGACNAGNRNADEALREARYKAAGLSTGHSYPVLKVRQFTIPSVKLLKIRNPWGSGEEWTGAWGHNSDMWKKHSLVRRSCKPSKASGGTFWMEWRDAVKFFEGGGVCMVKKDWYQYRFPGNFVGINPSVVLKIELMNKQKVFFTLSQKDRRLWSPDDPEQLYKGLLISVTAHSAEKGMQRIVALSTENPEVHPPDKYEYTAARDVVLELELDPAQKPYYVIPRIMRADHGGPTDFTLGMLTPIKSTSGALRVSFVHLPDTCPTFRDVVSFPVDGEEAAYVQFQCKKRGGVPRMKAGLTAFEAVRVTERFSSPF</sequence>